<gene>
    <name evidence="2" type="ORF">EYC87_16445</name>
</gene>
<sequence length="203" mass="22761">MTELPLTRVAASDLKQRYIRSAIRNTQSLAAIAHVARDEDIAALTTLLSNPDISQPIYTLPDRIDHDSVASFIHQHLDERKRGEGLLMVSTDEHERAIAYYDIQVWPQWASCELGGAIDSDYQNTRQGSSGALQAFTWLFDVIGVDLICETAALDNVRTARLLDRIGFTYMGEINSKLPGGGLRPSRYWELTKNDWQGLQSKP</sequence>
<accession>A0ABT3SYV5</accession>
<dbReference type="Pfam" id="PF13302">
    <property type="entry name" value="Acetyltransf_3"/>
    <property type="match status" value="1"/>
</dbReference>
<dbReference type="InterPro" id="IPR016181">
    <property type="entry name" value="Acyl_CoA_acyltransferase"/>
</dbReference>
<evidence type="ECO:0000313" key="2">
    <source>
        <dbReference type="EMBL" id="MCX2975174.1"/>
    </source>
</evidence>
<keyword evidence="3" id="KW-1185">Reference proteome</keyword>
<dbReference type="EMBL" id="SHNP01000006">
    <property type="protein sequence ID" value="MCX2975174.1"/>
    <property type="molecule type" value="Genomic_DNA"/>
</dbReference>
<dbReference type="Proteomes" id="UP001143307">
    <property type="component" value="Unassembled WGS sequence"/>
</dbReference>
<evidence type="ECO:0000313" key="3">
    <source>
        <dbReference type="Proteomes" id="UP001143307"/>
    </source>
</evidence>
<evidence type="ECO:0000259" key="1">
    <source>
        <dbReference type="Pfam" id="PF13302"/>
    </source>
</evidence>
<proteinExistence type="predicted"/>
<name>A0ABT3SYV5_9GAMM</name>
<reference evidence="2" key="1">
    <citation type="submission" date="2019-02" db="EMBL/GenBank/DDBJ databases">
        <authorList>
            <person name="Li S.-H."/>
        </authorList>
    </citation>
    <scope>NUCLEOTIDE SEQUENCE</scope>
    <source>
        <strain evidence="2">IMCC8485</strain>
    </source>
</reference>
<dbReference type="SUPFAM" id="SSF55729">
    <property type="entry name" value="Acyl-CoA N-acyltransferases (Nat)"/>
    <property type="match status" value="1"/>
</dbReference>
<dbReference type="Gene3D" id="3.40.630.30">
    <property type="match status" value="1"/>
</dbReference>
<feature type="domain" description="N-acetyltransferase" evidence="1">
    <location>
        <begin position="37"/>
        <end position="169"/>
    </location>
</feature>
<dbReference type="RefSeq" id="WP_279253831.1">
    <property type="nucleotide sequence ID" value="NZ_SHNP01000006.1"/>
</dbReference>
<organism evidence="2 3">
    <name type="scientific">Candidatus Seongchinamella marina</name>
    <dbReference type="NCBI Taxonomy" id="2518990"/>
    <lineage>
        <taxon>Bacteria</taxon>
        <taxon>Pseudomonadati</taxon>
        <taxon>Pseudomonadota</taxon>
        <taxon>Gammaproteobacteria</taxon>
        <taxon>Cellvibrionales</taxon>
        <taxon>Halieaceae</taxon>
        <taxon>Seongchinamella</taxon>
    </lineage>
</organism>
<comment type="caution">
    <text evidence="2">The sequence shown here is derived from an EMBL/GenBank/DDBJ whole genome shotgun (WGS) entry which is preliminary data.</text>
</comment>
<protein>
    <submittedName>
        <fullName evidence="2">N-acetyltransferase</fullName>
    </submittedName>
</protein>
<dbReference type="InterPro" id="IPR000182">
    <property type="entry name" value="GNAT_dom"/>
</dbReference>